<protein>
    <submittedName>
        <fullName evidence="1">Uncharacterized protein</fullName>
    </submittedName>
</protein>
<dbReference type="EMBL" id="LAZR01003853">
    <property type="protein sequence ID" value="KKN14096.1"/>
    <property type="molecule type" value="Genomic_DNA"/>
</dbReference>
<name>A0A0F9QLV6_9ZZZZ</name>
<gene>
    <name evidence="1" type="ORF">LCGC14_0999650</name>
</gene>
<accession>A0A0F9QLV6</accession>
<sequence>MRAYFFGNMYLSSIQQGIQAGHVIGELFVSYPESSILRTGDMSSEGKLLWEWACDHKTMILLNGGYSENIHKLCEFFDAYQNTYPWAYFNESKDALDGALTCVGIVLPEKIYETAKLLREGGIDDTFLDHVVFNPNNPEEEWTFSKWEMKLMDELNKHGMAQ</sequence>
<dbReference type="AlphaFoldDB" id="A0A0F9QLV6"/>
<proteinExistence type="predicted"/>
<evidence type="ECO:0000313" key="1">
    <source>
        <dbReference type="EMBL" id="KKN14096.1"/>
    </source>
</evidence>
<reference evidence="1" key="1">
    <citation type="journal article" date="2015" name="Nature">
        <title>Complex archaea that bridge the gap between prokaryotes and eukaryotes.</title>
        <authorList>
            <person name="Spang A."/>
            <person name="Saw J.H."/>
            <person name="Jorgensen S.L."/>
            <person name="Zaremba-Niedzwiedzka K."/>
            <person name="Martijn J."/>
            <person name="Lind A.E."/>
            <person name="van Eijk R."/>
            <person name="Schleper C."/>
            <person name="Guy L."/>
            <person name="Ettema T.J."/>
        </authorList>
    </citation>
    <scope>NUCLEOTIDE SEQUENCE</scope>
</reference>
<comment type="caution">
    <text evidence="1">The sequence shown here is derived from an EMBL/GenBank/DDBJ whole genome shotgun (WGS) entry which is preliminary data.</text>
</comment>
<organism evidence="1">
    <name type="scientific">marine sediment metagenome</name>
    <dbReference type="NCBI Taxonomy" id="412755"/>
    <lineage>
        <taxon>unclassified sequences</taxon>
        <taxon>metagenomes</taxon>
        <taxon>ecological metagenomes</taxon>
    </lineage>
</organism>